<sequence length="108" mass="12057">MKLLSGLLVLMICWIFAEVDAYVWEGRTDTSSGFCEDNNYKIPVGEDGYDDVACEKIFCRQGYIYGHGCGSVSLEGRPGCQLVAGTGHYPDCCRHHIQCENDEDNETH</sequence>
<comment type="caution">
    <text evidence="5">The sequence shown here is derived from an EMBL/GenBank/DDBJ whole genome shotgun (WGS) entry which is preliminary data.</text>
</comment>
<organism evidence="5 6">
    <name type="scientific">Caerostris extrusa</name>
    <name type="common">Bark spider</name>
    <name type="synonym">Caerostris bankana</name>
    <dbReference type="NCBI Taxonomy" id="172846"/>
    <lineage>
        <taxon>Eukaryota</taxon>
        <taxon>Metazoa</taxon>
        <taxon>Ecdysozoa</taxon>
        <taxon>Arthropoda</taxon>
        <taxon>Chelicerata</taxon>
        <taxon>Arachnida</taxon>
        <taxon>Araneae</taxon>
        <taxon>Araneomorphae</taxon>
        <taxon>Entelegynae</taxon>
        <taxon>Araneoidea</taxon>
        <taxon>Araneidae</taxon>
        <taxon>Caerostris</taxon>
    </lineage>
</organism>
<dbReference type="Proteomes" id="UP001054945">
    <property type="component" value="Unassembled WGS sequence"/>
</dbReference>
<dbReference type="AlphaFoldDB" id="A0AAV4SE68"/>
<comment type="subcellular location">
    <subcellularLocation>
        <location evidence="1">Secreted</location>
    </subcellularLocation>
</comment>
<dbReference type="Pfam" id="PF15430">
    <property type="entry name" value="SVWC"/>
    <property type="match status" value="1"/>
</dbReference>
<evidence type="ECO:0000256" key="2">
    <source>
        <dbReference type="ARBA" id="ARBA00022525"/>
    </source>
</evidence>
<evidence type="ECO:0000256" key="1">
    <source>
        <dbReference type="ARBA" id="ARBA00004613"/>
    </source>
</evidence>
<keyword evidence="6" id="KW-1185">Reference proteome</keyword>
<dbReference type="InterPro" id="IPR029277">
    <property type="entry name" value="SVWC_dom"/>
</dbReference>
<evidence type="ECO:0000259" key="4">
    <source>
        <dbReference type="SMART" id="SM01318"/>
    </source>
</evidence>
<accession>A0AAV4SE68</accession>
<reference evidence="5 6" key="1">
    <citation type="submission" date="2021-06" db="EMBL/GenBank/DDBJ databases">
        <title>Caerostris extrusa draft genome.</title>
        <authorList>
            <person name="Kono N."/>
            <person name="Arakawa K."/>
        </authorList>
    </citation>
    <scope>NUCLEOTIDE SEQUENCE [LARGE SCALE GENOMIC DNA]</scope>
</reference>
<dbReference type="SMART" id="SM01318">
    <property type="entry name" value="SVWC"/>
    <property type="match status" value="1"/>
</dbReference>
<feature type="signal peptide" evidence="3">
    <location>
        <begin position="1"/>
        <end position="21"/>
    </location>
</feature>
<dbReference type="EMBL" id="BPLR01009442">
    <property type="protein sequence ID" value="GIY31990.1"/>
    <property type="molecule type" value="Genomic_DNA"/>
</dbReference>
<proteinExistence type="predicted"/>
<evidence type="ECO:0000313" key="5">
    <source>
        <dbReference type="EMBL" id="GIY31990.1"/>
    </source>
</evidence>
<name>A0AAV4SE68_CAEEX</name>
<keyword evidence="3" id="KW-0732">Signal</keyword>
<feature type="domain" description="Single" evidence="4">
    <location>
        <begin position="35"/>
        <end position="99"/>
    </location>
</feature>
<keyword evidence="2" id="KW-0964">Secreted</keyword>
<evidence type="ECO:0000256" key="3">
    <source>
        <dbReference type="SAM" id="SignalP"/>
    </source>
</evidence>
<gene>
    <name evidence="5" type="primary">AVEN_266655_1</name>
    <name evidence="5" type="ORF">CEXT_391791</name>
</gene>
<feature type="chain" id="PRO_5043730429" evidence="3">
    <location>
        <begin position="22"/>
        <end position="108"/>
    </location>
</feature>
<dbReference type="GO" id="GO:0005576">
    <property type="term" value="C:extracellular region"/>
    <property type="evidence" value="ECO:0007669"/>
    <property type="project" value="UniProtKB-SubCell"/>
</dbReference>
<protein>
    <submittedName>
        <fullName evidence="5">SVWC domain-containing protein</fullName>
    </submittedName>
</protein>
<evidence type="ECO:0000313" key="6">
    <source>
        <dbReference type="Proteomes" id="UP001054945"/>
    </source>
</evidence>